<gene>
    <name evidence="3" type="ORF">AVEN_115249_1</name>
</gene>
<feature type="compositionally biased region" description="Low complexity" evidence="1">
    <location>
        <begin position="129"/>
        <end position="143"/>
    </location>
</feature>
<proteinExistence type="predicted"/>
<feature type="chain" id="PRO_5021477428" description="Serine proteinase stubble" evidence="2">
    <location>
        <begin position="29"/>
        <end position="219"/>
    </location>
</feature>
<feature type="signal peptide" evidence="2">
    <location>
        <begin position="1"/>
        <end position="28"/>
    </location>
</feature>
<keyword evidence="4" id="KW-1185">Reference proteome</keyword>
<evidence type="ECO:0000256" key="2">
    <source>
        <dbReference type="SAM" id="SignalP"/>
    </source>
</evidence>
<evidence type="ECO:0008006" key="5">
    <source>
        <dbReference type="Google" id="ProtNLM"/>
    </source>
</evidence>
<dbReference type="EMBL" id="BGPR01000001">
    <property type="protein sequence ID" value="GBL72291.1"/>
    <property type="molecule type" value="Genomic_DNA"/>
</dbReference>
<feature type="region of interest" description="Disordered" evidence="1">
    <location>
        <begin position="114"/>
        <end position="219"/>
    </location>
</feature>
<organism evidence="3 4">
    <name type="scientific">Araneus ventricosus</name>
    <name type="common">Orbweaver spider</name>
    <name type="synonym">Epeira ventricosa</name>
    <dbReference type="NCBI Taxonomy" id="182803"/>
    <lineage>
        <taxon>Eukaryota</taxon>
        <taxon>Metazoa</taxon>
        <taxon>Ecdysozoa</taxon>
        <taxon>Arthropoda</taxon>
        <taxon>Chelicerata</taxon>
        <taxon>Arachnida</taxon>
        <taxon>Araneae</taxon>
        <taxon>Araneomorphae</taxon>
        <taxon>Entelegynae</taxon>
        <taxon>Araneoidea</taxon>
        <taxon>Araneidae</taxon>
        <taxon>Araneus</taxon>
    </lineage>
</organism>
<comment type="caution">
    <text evidence="3">The sequence shown here is derived from an EMBL/GenBank/DDBJ whole genome shotgun (WGS) entry which is preliminary data.</text>
</comment>
<accession>A0A4Y1ZXT2</accession>
<dbReference type="Proteomes" id="UP000499080">
    <property type="component" value="Unassembled WGS sequence"/>
</dbReference>
<evidence type="ECO:0000256" key="1">
    <source>
        <dbReference type="SAM" id="MobiDB-lite"/>
    </source>
</evidence>
<reference evidence="3 4" key="1">
    <citation type="journal article" date="2019" name="Sci. Rep.">
        <title>Orb-weaving spider Araneus ventricosus genome elucidates the spidroin gene catalogue.</title>
        <authorList>
            <person name="Kono N."/>
            <person name="Nakamura H."/>
            <person name="Ohtoshi R."/>
            <person name="Moran D.A.P."/>
            <person name="Shinohara A."/>
            <person name="Yoshida Y."/>
            <person name="Fujiwara M."/>
            <person name="Mori M."/>
            <person name="Tomita M."/>
            <person name="Arakawa K."/>
        </authorList>
    </citation>
    <scope>NUCLEOTIDE SEQUENCE [LARGE SCALE GENOMIC DNA]</scope>
</reference>
<dbReference type="AlphaFoldDB" id="A0A4Y1ZXT2"/>
<feature type="compositionally biased region" description="Polar residues" evidence="1">
    <location>
        <begin position="161"/>
        <end position="219"/>
    </location>
</feature>
<evidence type="ECO:0000313" key="3">
    <source>
        <dbReference type="EMBL" id="GBL72291.1"/>
    </source>
</evidence>
<evidence type="ECO:0000313" key="4">
    <source>
        <dbReference type="Proteomes" id="UP000499080"/>
    </source>
</evidence>
<sequence>MERLRKPAKSVLLSLLSLAFVLKPQVRSLQIRPQTCYNSMRDVGTCMFVWECIKTEGKHLGTCADGFLFGSCCGHSESKNNLIPQISTTTASYPSEKTTVSATSTASVTQHENLNSFKPSNKPELLGVTSTKTSYTKPTTASSQTKPQYLKPVPHSKPPVKTTQRPAVKPTQTTETPVANLTSNPSSLVTIENFLTRSTTPSSDDITQKPSSSTSKFGE</sequence>
<name>A0A4Y1ZXT2_ARAVE</name>
<protein>
    <recommendedName>
        <fullName evidence="5">Serine proteinase stubble</fullName>
    </recommendedName>
</protein>
<dbReference type="OrthoDB" id="414661at2759"/>
<keyword evidence="2" id="KW-0732">Signal</keyword>